<reference evidence="13 14" key="2">
    <citation type="submission" date="2018-10" db="EMBL/GenBank/DDBJ databases">
        <authorList>
            <consortium name="Pathogen Informatics"/>
        </authorList>
    </citation>
    <scope>NUCLEOTIDE SEQUENCE [LARGE SCALE GENOMIC DNA]</scope>
</reference>
<proteinExistence type="inferred from homology"/>
<dbReference type="UniPathway" id="UPA00378"/>
<evidence type="ECO:0000313" key="15">
    <source>
        <dbReference type="WBParaSite" id="EVEC_0001288401-mRNA-1"/>
    </source>
</evidence>
<reference evidence="15" key="1">
    <citation type="submission" date="2017-02" db="UniProtKB">
        <authorList>
            <consortium name="WormBaseParasite"/>
        </authorList>
    </citation>
    <scope>IDENTIFICATION</scope>
</reference>
<evidence type="ECO:0000256" key="2">
    <source>
        <dbReference type="ARBA" id="ARBA00004922"/>
    </source>
</evidence>
<evidence type="ECO:0000256" key="4">
    <source>
        <dbReference type="ARBA" id="ARBA00012557"/>
    </source>
</evidence>
<feature type="domain" description="Fringe-like glycosyltransferase" evidence="12">
    <location>
        <begin position="23"/>
        <end position="224"/>
    </location>
</feature>
<dbReference type="PANTHER" id="PTHR23033:SF14">
    <property type="entry name" value="GLYCOPROTEIN-N-ACETYLGALACTOSAMINE 3-BETA-GALACTOSYLTRANSFERASE 1-RELATED"/>
    <property type="match status" value="1"/>
</dbReference>
<keyword evidence="7" id="KW-0812">Transmembrane</keyword>
<keyword evidence="9" id="KW-0735">Signal-anchor</keyword>
<sequence length="278" mass="32180">MMLLQAAFSGTLKIYYLENLTPIKSPKILCWITTIKENHETKAAIVKKTWCFKCDKCIFISSEADVTLPAVRLNITEGRDYLWGKTKTALNYIYNHYTSYEWYLKADDDTYVIVENLKFKINVTVYTLSVNQKDDFLMNIEHPTILRYFLYNQSCEEPVYFGGRLDAEIKNGYMSGGAGYVLSRYALKKFVTEGLPDRNNCAFYNKLYEDVELARCLEKIGVQRGESRDVEKKHRFLAESPEALIAGDDNWLRNWTFYPMGAVCVRHSTSSSSSYTFN</sequence>
<keyword evidence="14" id="KW-1185">Reference proteome</keyword>
<keyword evidence="10" id="KW-1133">Transmembrane helix</keyword>
<comment type="pathway">
    <text evidence="2">Protein modification; protein glycosylation.</text>
</comment>
<evidence type="ECO:0000256" key="9">
    <source>
        <dbReference type="ARBA" id="ARBA00022968"/>
    </source>
</evidence>
<dbReference type="Pfam" id="PF02434">
    <property type="entry name" value="Fringe"/>
    <property type="match status" value="1"/>
</dbReference>
<organism evidence="15">
    <name type="scientific">Enterobius vermicularis</name>
    <name type="common">Human pinworm</name>
    <dbReference type="NCBI Taxonomy" id="51028"/>
    <lineage>
        <taxon>Eukaryota</taxon>
        <taxon>Metazoa</taxon>
        <taxon>Ecdysozoa</taxon>
        <taxon>Nematoda</taxon>
        <taxon>Chromadorea</taxon>
        <taxon>Rhabditida</taxon>
        <taxon>Spirurina</taxon>
        <taxon>Oxyuridomorpha</taxon>
        <taxon>Oxyuroidea</taxon>
        <taxon>Oxyuridae</taxon>
        <taxon>Enterobius</taxon>
    </lineage>
</organism>
<dbReference type="EC" id="2.4.1.122" evidence="4"/>
<keyword evidence="6" id="KW-0808">Transferase</keyword>
<protein>
    <recommendedName>
        <fullName evidence="4">N-acetylgalactosaminide beta-1,3-galactosyltransferase</fullName>
        <ecNumber evidence="4">2.4.1.122</ecNumber>
    </recommendedName>
</protein>
<evidence type="ECO:0000256" key="3">
    <source>
        <dbReference type="ARBA" id="ARBA00006462"/>
    </source>
</evidence>
<dbReference type="STRING" id="51028.A0A0N4VPF5"/>
<gene>
    <name evidence="13" type="ORF">EVEC_LOCUS12051</name>
</gene>
<accession>A0A0N4VPF5</accession>
<evidence type="ECO:0000256" key="11">
    <source>
        <dbReference type="ARBA" id="ARBA00023136"/>
    </source>
</evidence>
<evidence type="ECO:0000256" key="6">
    <source>
        <dbReference type="ARBA" id="ARBA00022679"/>
    </source>
</evidence>
<comment type="subcellular location">
    <subcellularLocation>
        <location evidence="1">Membrane</location>
        <topology evidence="1">Single-pass type II membrane protein</topology>
    </subcellularLocation>
</comment>
<dbReference type="GO" id="GO:0016020">
    <property type="term" value="C:membrane"/>
    <property type="evidence" value="ECO:0007669"/>
    <property type="project" value="UniProtKB-SubCell"/>
</dbReference>
<dbReference type="Gene3D" id="3.90.550.50">
    <property type="match status" value="1"/>
</dbReference>
<evidence type="ECO:0000256" key="5">
    <source>
        <dbReference type="ARBA" id="ARBA00022676"/>
    </source>
</evidence>
<keyword evidence="11" id="KW-0472">Membrane</keyword>
<dbReference type="InterPro" id="IPR003378">
    <property type="entry name" value="Fringe-like_glycosylTrfase"/>
</dbReference>
<name>A0A0N4VPF5_ENTVE</name>
<dbReference type="AlphaFoldDB" id="A0A0N4VPF5"/>
<keyword evidence="8" id="KW-0547">Nucleotide-binding</keyword>
<dbReference type="InterPro" id="IPR026050">
    <property type="entry name" value="C1GALT1/C1GALT1_chp1"/>
</dbReference>
<dbReference type="WBParaSite" id="EVEC_0001288401-mRNA-1">
    <property type="protein sequence ID" value="EVEC_0001288401-mRNA-1"/>
    <property type="gene ID" value="EVEC_0001288401"/>
</dbReference>
<evidence type="ECO:0000313" key="14">
    <source>
        <dbReference type="Proteomes" id="UP000274131"/>
    </source>
</evidence>
<evidence type="ECO:0000256" key="7">
    <source>
        <dbReference type="ARBA" id="ARBA00022692"/>
    </source>
</evidence>
<dbReference type="EMBL" id="UXUI01013334">
    <property type="protein sequence ID" value="VDD97300.1"/>
    <property type="molecule type" value="Genomic_DNA"/>
</dbReference>
<evidence type="ECO:0000256" key="8">
    <source>
        <dbReference type="ARBA" id="ARBA00022741"/>
    </source>
</evidence>
<evidence type="ECO:0000256" key="10">
    <source>
        <dbReference type="ARBA" id="ARBA00022989"/>
    </source>
</evidence>
<keyword evidence="5" id="KW-0328">Glycosyltransferase</keyword>
<evidence type="ECO:0000256" key="1">
    <source>
        <dbReference type="ARBA" id="ARBA00004606"/>
    </source>
</evidence>
<dbReference type="GO" id="GO:0016263">
    <property type="term" value="F:glycoprotein-N-acetylgalactosamine 3-beta-galactosyltransferase activity"/>
    <property type="evidence" value="ECO:0007669"/>
    <property type="project" value="UniProtKB-EC"/>
</dbReference>
<dbReference type="PANTHER" id="PTHR23033">
    <property type="entry name" value="BETA1,3-GALACTOSYLTRANSFERASE"/>
    <property type="match status" value="1"/>
</dbReference>
<evidence type="ECO:0000259" key="12">
    <source>
        <dbReference type="Pfam" id="PF02434"/>
    </source>
</evidence>
<dbReference type="OrthoDB" id="414175at2759"/>
<dbReference type="Proteomes" id="UP000274131">
    <property type="component" value="Unassembled WGS sequence"/>
</dbReference>
<evidence type="ECO:0000313" key="13">
    <source>
        <dbReference type="EMBL" id="VDD97300.1"/>
    </source>
</evidence>
<dbReference type="GO" id="GO:0000166">
    <property type="term" value="F:nucleotide binding"/>
    <property type="evidence" value="ECO:0007669"/>
    <property type="project" value="UniProtKB-KW"/>
</dbReference>
<comment type="similarity">
    <text evidence="3">Belongs to the glycosyltransferase 31 family. Beta3-Gal-T subfamily.</text>
</comment>